<evidence type="ECO:0000256" key="4">
    <source>
        <dbReference type="SAM" id="SignalP"/>
    </source>
</evidence>
<name>A0A7W8HFD4_9BURK</name>
<dbReference type="SUPFAM" id="SSF53850">
    <property type="entry name" value="Periplasmic binding protein-like II"/>
    <property type="match status" value="1"/>
</dbReference>
<dbReference type="RefSeq" id="WP_183963455.1">
    <property type="nucleotide sequence ID" value="NZ_BAABEW010000003.1"/>
</dbReference>
<comment type="similarity">
    <text evidence="1">Belongs to the bacterial solute-binding protein 1 family.</text>
</comment>
<dbReference type="EMBL" id="JACHGB010000001">
    <property type="protein sequence ID" value="MBB5270233.1"/>
    <property type="molecule type" value="Genomic_DNA"/>
</dbReference>
<reference evidence="5 6" key="1">
    <citation type="submission" date="2020-08" db="EMBL/GenBank/DDBJ databases">
        <title>Genomic Encyclopedia of Type Strains, Phase IV (KMG-IV): sequencing the most valuable type-strain genomes for metagenomic binning, comparative biology and taxonomic classification.</title>
        <authorList>
            <person name="Goeker M."/>
        </authorList>
    </citation>
    <scope>NUCLEOTIDE SEQUENCE [LARGE SCALE GENOMIC DNA]</scope>
    <source>
        <strain evidence="5 6">DSM 29781</strain>
    </source>
</reference>
<dbReference type="Pfam" id="PF13416">
    <property type="entry name" value="SBP_bac_8"/>
    <property type="match status" value="1"/>
</dbReference>
<evidence type="ECO:0000256" key="1">
    <source>
        <dbReference type="ARBA" id="ARBA00008520"/>
    </source>
</evidence>
<dbReference type="InterPro" id="IPR026045">
    <property type="entry name" value="Ferric-bd"/>
</dbReference>
<dbReference type="AlphaFoldDB" id="A0A7W8HFD4"/>
<evidence type="ECO:0000313" key="5">
    <source>
        <dbReference type="EMBL" id="MBB5270233.1"/>
    </source>
</evidence>
<organism evidence="5 6">
    <name type="scientific">Quisquiliibacterium transsilvanicum</name>
    <dbReference type="NCBI Taxonomy" id="1549638"/>
    <lineage>
        <taxon>Bacteria</taxon>
        <taxon>Pseudomonadati</taxon>
        <taxon>Pseudomonadota</taxon>
        <taxon>Betaproteobacteria</taxon>
        <taxon>Burkholderiales</taxon>
        <taxon>Burkholderiaceae</taxon>
        <taxon>Quisquiliibacterium</taxon>
    </lineage>
</organism>
<evidence type="ECO:0000313" key="6">
    <source>
        <dbReference type="Proteomes" id="UP000532440"/>
    </source>
</evidence>
<protein>
    <submittedName>
        <fullName evidence="5">Iron(III) transport system substrate-binding protein</fullName>
    </submittedName>
</protein>
<dbReference type="PANTHER" id="PTHR30006:SF15">
    <property type="entry name" value="IRON-UTILIZATION PERIPLASMIC PROTEIN"/>
    <property type="match status" value="1"/>
</dbReference>
<feature type="binding site" evidence="3">
    <location>
        <position position="227"/>
    </location>
    <ligand>
        <name>Fe cation</name>
        <dbReference type="ChEBI" id="CHEBI:24875"/>
    </ligand>
</feature>
<dbReference type="InterPro" id="IPR006059">
    <property type="entry name" value="SBP"/>
</dbReference>
<accession>A0A7W8HFD4</accession>
<proteinExistence type="inferred from homology"/>
<dbReference type="GO" id="GO:0030288">
    <property type="term" value="C:outer membrane-bounded periplasmic space"/>
    <property type="evidence" value="ECO:0007669"/>
    <property type="project" value="TreeGrafter"/>
</dbReference>
<dbReference type="PANTHER" id="PTHR30006">
    <property type="entry name" value="THIAMINE-BINDING PERIPLASMIC PROTEIN-RELATED"/>
    <property type="match status" value="1"/>
</dbReference>
<comment type="caution">
    <text evidence="5">The sequence shown here is derived from an EMBL/GenBank/DDBJ whole genome shotgun (WGS) entry which is preliminary data.</text>
</comment>
<dbReference type="Gene3D" id="3.40.190.10">
    <property type="entry name" value="Periplasmic binding protein-like II"/>
    <property type="match status" value="2"/>
</dbReference>
<dbReference type="GO" id="GO:0046872">
    <property type="term" value="F:metal ion binding"/>
    <property type="evidence" value="ECO:0007669"/>
    <property type="project" value="UniProtKB-KW"/>
</dbReference>
<feature type="binding site" evidence="3">
    <location>
        <position position="35"/>
    </location>
    <ligand>
        <name>Fe cation</name>
        <dbReference type="ChEBI" id="CHEBI:24875"/>
    </ligand>
</feature>
<feature type="signal peptide" evidence="4">
    <location>
        <begin position="1"/>
        <end position="23"/>
    </location>
</feature>
<dbReference type="PIRSF" id="PIRSF002825">
    <property type="entry name" value="CfbpA"/>
    <property type="match status" value="1"/>
</dbReference>
<evidence type="ECO:0000256" key="3">
    <source>
        <dbReference type="PIRSR" id="PIRSR002825-1"/>
    </source>
</evidence>
<sequence>MKSMIAGVAVVAGALFAAAPAISQDKELNLYSARHYQTDEALYADFTRTTGIRINRIEAGDEAILERLRNEGANSPADVILLVDAARLWKAEVEGLFQPVKSAVLQERVPAFLRSKDDGKGSQWFGFSTRARVIVYNKKAIRPENVRNYQDLASPALKGQVCTRSGAHPYMLSLIGAVSEHLGEAEAEKWARGVVANFARSPRGGDTDQIRAVATGECGVALTNTYYFVRMMRSDKPADREAVDKVGIVMPNQSGWGTHVNVSGGGVARHAPNRAAAVKFLEYLAGDSAQAYFAGGNNEWPVVKSAAAKNPELDSLGEFKVDQLPIGSIGRSQVTAAKIIDRAGWR</sequence>
<dbReference type="Proteomes" id="UP000532440">
    <property type="component" value="Unassembled WGS sequence"/>
</dbReference>
<evidence type="ECO:0000256" key="2">
    <source>
        <dbReference type="ARBA" id="ARBA00022729"/>
    </source>
</evidence>
<keyword evidence="3" id="KW-0408">Iron</keyword>
<feature type="binding site" evidence="3">
    <location>
        <position position="226"/>
    </location>
    <ligand>
        <name>Fe cation</name>
        <dbReference type="ChEBI" id="CHEBI:24875"/>
    </ligand>
</feature>
<keyword evidence="6" id="KW-1185">Reference proteome</keyword>
<gene>
    <name evidence="5" type="ORF">HNQ70_000217</name>
</gene>
<keyword evidence="3" id="KW-0479">Metal-binding</keyword>
<feature type="chain" id="PRO_5031378432" evidence="4">
    <location>
        <begin position="24"/>
        <end position="346"/>
    </location>
</feature>
<keyword evidence="2 4" id="KW-0732">Signal</keyword>